<protein>
    <submittedName>
        <fullName evidence="2">Methyltransferase family protein</fullName>
    </submittedName>
</protein>
<keyword evidence="3" id="KW-1185">Reference proteome</keyword>
<name>A0A368VV93_9ACTN</name>
<dbReference type="CDD" id="cd02440">
    <property type="entry name" value="AdoMet_MTases"/>
    <property type="match status" value="1"/>
</dbReference>
<evidence type="ECO:0000259" key="1">
    <source>
        <dbReference type="Pfam" id="PF13649"/>
    </source>
</evidence>
<sequence>MVTRLMKVLDAAFGHPRGLSGRVGGIIMARGNAEQERWAVRQAGLRPDARVLVVGHGPGIGVAMAAAAVRPPSGHVVGVDPSSTMRAMAAERCSSRGVTGHVELREGRAERTHCCDTSMDVAISVNNIMLWDRAAGFAELHRVLKPGGRLVVTVHRHVLDTRPEQLRTDAVAAGFVNVEVALRQRRLNSPAVDLRAQRAQVHDRVADPGRE</sequence>
<proteinExistence type="predicted"/>
<evidence type="ECO:0000313" key="3">
    <source>
        <dbReference type="Proteomes" id="UP000253495"/>
    </source>
</evidence>
<dbReference type="GO" id="GO:0008168">
    <property type="term" value="F:methyltransferase activity"/>
    <property type="evidence" value="ECO:0007669"/>
    <property type="project" value="UniProtKB-KW"/>
</dbReference>
<dbReference type="Pfam" id="PF13649">
    <property type="entry name" value="Methyltransf_25"/>
    <property type="match status" value="1"/>
</dbReference>
<dbReference type="Proteomes" id="UP000253495">
    <property type="component" value="Unassembled WGS sequence"/>
</dbReference>
<dbReference type="SUPFAM" id="SSF53335">
    <property type="entry name" value="S-adenosyl-L-methionine-dependent methyltransferases"/>
    <property type="match status" value="1"/>
</dbReference>
<dbReference type="InterPro" id="IPR029063">
    <property type="entry name" value="SAM-dependent_MTases_sf"/>
</dbReference>
<dbReference type="RefSeq" id="WP_114451652.1">
    <property type="nucleotide sequence ID" value="NZ_VFPI01000002.1"/>
</dbReference>
<feature type="domain" description="Methyltransferase" evidence="1">
    <location>
        <begin position="51"/>
        <end position="148"/>
    </location>
</feature>
<dbReference type="EMBL" id="QPJC01000002">
    <property type="protein sequence ID" value="RCW45769.1"/>
    <property type="molecule type" value="Genomic_DNA"/>
</dbReference>
<dbReference type="Gene3D" id="3.40.50.150">
    <property type="entry name" value="Vaccinia Virus protein VP39"/>
    <property type="match status" value="1"/>
</dbReference>
<reference evidence="2 3" key="1">
    <citation type="submission" date="2018-07" db="EMBL/GenBank/DDBJ databases">
        <title>Genomic Encyclopedia of Type Strains, Phase III (KMG-III): the genomes of soil and plant-associated and newly described type strains.</title>
        <authorList>
            <person name="Whitman W."/>
        </authorList>
    </citation>
    <scope>NUCLEOTIDE SEQUENCE [LARGE SCALE GENOMIC DNA]</scope>
    <source>
        <strain evidence="2 3">CECT 8575</strain>
    </source>
</reference>
<dbReference type="OrthoDB" id="9808140at2"/>
<gene>
    <name evidence="2" type="ORF">DFQ14_10270</name>
</gene>
<comment type="caution">
    <text evidence="2">The sequence shown here is derived from an EMBL/GenBank/DDBJ whole genome shotgun (WGS) entry which is preliminary data.</text>
</comment>
<dbReference type="GO" id="GO:0032259">
    <property type="term" value="P:methylation"/>
    <property type="evidence" value="ECO:0007669"/>
    <property type="project" value="UniProtKB-KW"/>
</dbReference>
<organism evidence="2 3">
    <name type="scientific">Halopolyspora algeriensis</name>
    <dbReference type="NCBI Taxonomy" id="1500506"/>
    <lineage>
        <taxon>Bacteria</taxon>
        <taxon>Bacillati</taxon>
        <taxon>Actinomycetota</taxon>
        <taxon>Actinomycetes</taxon>
        <taxon>Actinomycetes incertae sedis</taxon>
        <taxon>Halopolyspora</taxon>
    </lineage>
</organism>
<evidence type="ECO:0000313" key="2">
    <source>
        <dbReference type="EMBL" id="RCW45769.1"/>
    </source>
</evidence>
<dbReference type="InterPro" id="IPR050508">
    <property type="entry name" value="Methyltransf_Superfamily"/>
</dbReference>
<dbReference type="PANTHER" id="PTHR42912">
    <property type="entry name" value="METHYLTRANSFERASE"/>
    <property type="match status" value="1"/>
</dbReference>
<keyword evidence="2" id="KW-0808">Transferase</keyword>
<keyword evidence="2" id="KW-0489">Methyltransferase</keyword>
<dbReference type="InterPro" id="IPR041698">
    <property type="entry name" value="Methyltransf_25"/>
</dbReference>
<dbReference type="AlphaFoldDB" id="A0A368VV93"/>
<accession>A0A368VV93</accession>